<organism evidence="5 6">
    <name type="scientific">Triparma strigata</name>
    <dbReference type="NCBI Taxonomy" id="1606541"/>
    <lineage>
        <taxon>Eukaryota</taxon>
        <taxon>Sar</taxon>
        <taxon>Stramenopiles</taxon>
        <taxon>Ochrophyta</taxon>
        <taxon>Bolidophyceae</taxon>
        <taxon>Parmales</taxon>
        <taxon>Triparmaceae</taxon>
        <taxon>Triparma</taxon>
    </lineage>
</organism>
<name>A0A9W6ZMT4_9STRA</name>
<keyword evidence="4" id="KW-0732">Signal</keyword>
<dbReference type="PROSITE" id="PS50088">
    <property type="entry name" value="ANK_REPEAT"/>
    <property type="match status" value="1"/>
</dbReference>
<reference evidence="6" key="1">
    <citation type="journal article" date="2023" name="Commun. Biol.">
        <title>Genome analysis of Parmales, the sister group of diatoms, reveals the evolutionary specialization of diatoms from phago-mixotrophs to photoautotrophs.</title>
        <authorList>
            <person name="Ban H."/>
            <person name="Sato S."/>
            <person name="Yoshikawa S."/>
            <person name="Yamada K."/>
            <person name="Nakamura Y."/>
            <person name="Ichinomiya M."/>
            <person name="Sato N."/>
            <person name="Blanc-Mathieu R."/>
            <person name="Endo H."/>
            <person name="Kuwata A."/>
            <person name="Ogata H."/>
        </authorList>
    </citation>
    <scope>NUCLEOTIDE SEQUENCE [LARGE SCALE GENOMIC DNA]</scope>
    <source>
        <strain evidence="6">NIES 3701</strain>
    </source>
</reference>
<feature type="signal peptide" evidence="4">
    <location>
        <begin position="1"/>
        <end position="21"/>
    </location>
</feature>
<dbReference type="PANTHER" id="PTHR24171">
    <property type="entry name" value="ANKYRIN REPEAT DOMAIN-CONTAINING PROTEIN 39-RELATED"/>
    <property type="match status" value="1"/>
</dbReference>
<dbReference type="SUPFAM" id="SSF48403">
    <property type="entry name" value="Ankyrin repeat"/>
    <property type="match status" value="1"/>
</dbReference>
<keyword evidence="6" id="KW-1185">Reference proteome</keyword>
<feature type="chain" id="PRO_5040921233" evidence="4">
    <location>
        <begin position="22"/>
        <end position="187"/>
    </location>
</feature>
<evidence type="ECO:0000313" key="5">
    <source>
        <dbReference type="EMBL" id="GMH53873.1"/>
    </source>
</evidence>
<dbReference type="PROSITE" id="PS50297">
    <property type="entry name" value="ANK_REP_REGION"/>
    <property type="match status" value="1"/>
</dbReference>
<comment type="caution">
    <text evidence="5">The sequence shown here is derived from an EMBL/GenBank/DDBJ whole genome shotgun (WGS) entry which is preliminary data.</text>
</comment>
<evidence type="ECO:0000256" key="4">
    <source>
        <dbReference type="SAM" id="SignalP"/>
    </source>
</evidence>
<dbReference type="InterPro" id="IPR002110">
    <property type="entry name" value="Ankyrin_rpt"/>
</dbReference>
<dbReference type="OrthoDB" id="1577640at2759"/>
<dbReference type="Proteomes" id="UP001165085">
    <property type="component" value="Unassembled WGS sequence"/>
</dbReference>
<proteinExistence type="predicted"/>
<feature type="repeat" description="ANK" evidence="3">
    <location>
        <begin position="89"/>
        <end position="121"/>
    </location>
</feature>
<evidence type="ECO:0000313" key="6">
    <source>
        <dbReference type="Proteomes" id="UP001165085"/>
    </source>
</evidence>
<dbReference type="SMART" id="SM00248">
    <property type="entry name" value="ANK"/>
    <property type="match status" value="4"/>
</dbReference>
<gene>
    <name evidence="5" type="ORF">TrST_g11887</name>
</gene>
<dbReference type="Gene3D" id="1.25.40.20">
    <property type="entry name" value="Ankyrin repeat-containing domain"/>
    <property type="match status" value="1"/>
</dbReference>
<accession>A0A9W6ZMT4</accession>
<keyword evidence="1" id="KW-0677">Repeat</keyword>
<protein>
    <submittedName>
        <fullName evidence="5">Uncharacterized protein</fullName>
    </submittedName>
</protein>
<dbReference type="InterPro" id="IPR036770">
    <property type="entry name" value="Ankyrin_rpt-contain_sf"/>
</dbReference>
<evidence type="ECO:0000256" key="2">
    <source>
        <dbReference type="ARBA" id="ARBA00023043"/>
    </source>
</evidence>
<evidence type="ECO:0000256" key="3">
    <source>
        <dbReference type="PROSITE-ProRule" id="PRU00023"/>
    </source>
</evidence>
<sequence>MNSSIFFLALILAVTLALAIADPDQDLVKAVHQGDIPALKAALQAGANVNKRGSGGQTALMAATLSGQTEVVTYLLDNTSANPRIPEKDGYTPMHGCCFQGRADVCKVLIAHGINPREKHTDGYEPAFRAVWGKTPHHAETLRVMLTMGKVPLDARGPNGESLQDVAMLNPLTKRMLQTHEINTDEL</sequence>
<dbReference type="EMBL" id="BRXY01000023">
    <property type="protein sequence ID" value="GMH53873.1"/>
    <property type="molecule type" value="Genomic_DNA"/>
</dbReference>
<dbReference type="AlphaFoldDB" id="A0A9W6ZMT4"/>
<keyword evidence="2 3" id="KW-0040">ANK repeat</keyword>
<dbReference type="Pfam" id="PF12796">
    <property type="entry name" value="Ank_2"/>
    <property type="match status" value="1"/>
</dbReference>
<evidence type="ECO:0000256" key="1">
    <source>
        <dbReference type="ARBA" id="ARBA00022737"/>
    </source>
</evidence>